<dbReference type="PANTHER" id="PTHR43364">
    <property type="entry name" value="NADH-SPECIFIC METHYLGLYOXAL REDUCTASE-RELATED"/>
    <property type="match status" value="1"/>
</dbReference>
<dbReference type="InterPro" id="IPR023210">
    <property type="entry name" value="NADP_OxRdtase_dom"/>
</dbReference>
<evidence type="ECO:0000313" key="3">
    <source>
        <dbReference type="EMBL" id="SVA02561.1"/>
    </source>
</evidence>
<evidence type="ECO:0000259" key="2">
    <source>
        <dbReference type="Pfam" id="PF00248"/>
    </source>
</evidence>
<dbReference type="PANTHER" id="PTHR43364:SF4">
    <property type="entry name" value="NAD(P)-LINKED OXIDOREDUCTASE SUPERFAMILY PROTEIN"/>
    <property type="match status" value="1"/>
</dbReference>
<sequence>MEKRLLGKTSFELSVLGLGCVTLGREIGEEKSFQILDYALEKGINWLDTAEGYGGGNASAYRRKFLGINDVREATNILGSSEIIIGKWLKSRCVRNKIRICTKVSSGNNPDNIRRALEVSLNRLQVDHVDIYELHSPDENVPISESLAAMADEITHGHVKSIGCSNFSLSQLQEALEASIKKGLPRFEVIQPPYSLASPAAKHDLFPFCREKKIGVTTYSPLGAGFLSGKYTSNKGFSPKGSRFDVIPSHKDIYFNKKNFKTLRSLKTLSERIRIPMVSLAMSWVIANKNITSVIIGARNKSHLDNALDALNNKVDDAIIHEIDQFVTVLSHN</sequence>
<gene>
    <name evidence="3" type="ORF">METZ01_LOCUS55415</name>
</gene>
<dbReference type="EMBL" id="UINC01003018">
    <property type="protein sequence ID" value="SVA02561.1"/>
    <property type="molecule type" value="Genomic_DNA"/>
</dbReference>
<feature type="domain" description="NADP-dependent oxidoreductase" evidence="2">
    <location>
        <begin position="16"/>
        <end position="326"/>
    </location>
</feature>
<name>A0A381SGW7_9ZZZZ</name>
<reference evidence="3" key="1">
    <citation type="submission" date="2018-05" db="EMBL/GenBank/DDBJ databases">
        <authorList>
            <person name="Lanie J.A."/>
            <person name="Ng W.-L."/>
            <person name="Kazmierczak K.M."/>
            <person name="Andrzejewski T.M."/>
            <person name="Davidsen T.M."/>
            <person name="Wayne K.J."/>
            <person name="Tettelin H."/>
            <person name="Glass J.I."/>
            <person name="Rusch D."/>
            <person name="Podicherti R."/>
            <person name="Tsui H.-C.T."/>
            <person name="Winkler M.E."/>
        </authorList>
    </citation>
    <scope>NUCLEOTIDE SEQUENCE</scope>
</reference>
<proteinExistence type="predicted"/>
<keyword evidence="1" id="KW-0560">Oxidoreductase</keyword>
<dbReference type="GO" id="GO:0005829">
    <property type="term" value="C:cytosol"/>
    <property type="evidence" value="ECO:0007669"/>
    <property type="project" value="TreeGrafter"/>
</dbReference>
<accession>A0A381SGW7</accession>
<dbReference type="InterPro" id="IPR036812">
    <property type="entry name" value="NAD(P)_OxRdtase_dom_sf"/>
</dbReference>
<organism evidence="3">
    <name type="scientific">marine metagenome</name>
    <dbReference type="NCBI Taxonomy" id="408172"/>
    <lineage>
        <taxon>unclassified sequences</taxon>
        <taxon>metagenomes</taxon>
        <taxon>ecological metagenomes</taxon>
    </lineage>
</organism>
<dbReference type="Pfam" id="PF00248">
    <property type="entry name" value="Aldo_ket_red"/>
    <property type="match status" value="1"/>
</dbReference>
<dbReference type="AlphaFoldDB" id="A0A381SGW7"/>
<dbReference type="SUPFAM" id="SSF51430">
    <property type="entry name" value="NAD(P)-linked oxidoreductase"/>
    <property type="match status" value="1"/>
</dbReference>
<protein>
    <recommendedName>
        <fullName evidence="2">NADP-dependent oxidoreductase domain-containing protein</fullName>
    </recommendedName>
</protein>
<dbReference type="GO" id="GO:0016491">
    <property type="term" value="F:oxidoreductase activity"/>
    <property type="evidence" value="ECO:0007669"/>
    <property type="project" value="UniProtKB-KW"/>
</dbReference>
<dbReference type="Gene3D" id="3.20.20.100">
    <property type="entry name" value="NADP-dependent oxidoreductase domain"/>
    <property type="match status" value="1"/>
</dbReference>
<dbReference type="InterPro" id="IPR050523">
    <property type="entry name" value="AKR_Detox_Biosynth"/>
</dbReference>
<evidence type="ECO:0000256" key="1">
    <source>
        <dbReference type="ARBA" id="ARBA00023002"/>
    </source>
</evidence>